<keyword evidence="1" id="KW-0812">Transmembrane</keyword>
<feature type="transmembrane region" description="Helical" evidence="1">
    <location>
        <begin position="61"/>
        <end position="80"/>
    </location>
</feature>
<dbReference type="Proteomes" id="UP000008068">
    <property type="component" value="Unassembled WGS sequence"/>
</dbReference>
<proteinExistence type="predicted"/>
<feature type="transmembrane region" description="Helical" evidence="1">
    <location>
        <begin position="92"/>
        <end position="119"/>
    </location>
</feature>
<feature type="transmembrane region" description="Helical" evidence="1">
    <location>
        <begin position="29"/>
        <end position="49"/>
    </location>
</feature>
<evidence type="ECO:0000313" key="2">
    <source>
        <dbReference type="EMBL" id="EGT33925.1"/>
    </source>
</evidence>
<keyword evidence="3" id="KW-1185">Reference proteome</keyword>
<keyword evidence="1" id="KW-1133">Transmembrane helix</keyword>
<reference evidence="3" key="1">
    <citation type="submission" date="2011-07" db="EMBL/GenBank/DDBJ databases">
        <authorList>
            <consortium name="Caenorhabditis brenneri Sequencing and Analysis Consortium"/>
            <person name="Wilson R.K."/>
        </authorList>
    </citation>
    <scope>NUCLEOTIDE SEQUENCE [LARGE SCALE GENOMIC DNA]</scope>
    <source>
        <strain evidence="3">PB2801</strain>
    </source>
</reference>
<name>G0NM18_CAEBE</name>
<keyword evidence="1" id="KW-0472">Membrane</keyword>
<dbReference type="EMBL" id="GL379908">
    <property type="protein sequence ID" value="EGT33925.1"/>
    <property type="molecule type" value="Genomic_DNA"/>
</dbReference>
<dbReference type="AlphaFoldDB" id="G0NM18"/>
<dbReference type="HOGENOM" id="CLU_1435609_0_0_1"/>
<organism evidence="3">
    <name type="scientific">Caenorhabditis brenneri</name>
    <name type="common">Nematode worm</name>
    <dbReference type="NCBI Taxonomy" id="135651"/>
    <lineage>
        <taxon>Eukaryota</taxon>
        <taxon>Metazoa</taxon>
        <taxon>Ecdysozoa</taxon>
        <taxon>Nematoda</taxon>
        <taxon>Chromadorea</taxon>
        <taxon>Rhabditida</taxon>
        <taxon>Rhabditina</taxon>
        <taxon>Rhabditomorpha</taxon>
        <taxon>Rhabditoidea</taxon>
        <taxon>Rhabditidae</taxon>
        <taxon>Peloderinae</taxon>
        <taxon>Caenorhabditis</taxon>
    </lineage>
</organism>
<dbReference type="InParanoid" id="G0NM18"/>
<protein>
    <submittedName>
        <fullName evidence="2">Uncharacterized protein</fullName>
    </submittedName>
</protein>
<evidence type="ECO:0000313" key="3">
    <source>
        <dbReference type="Proteomes" id="UP000008068"/>
    </source>
</evidence>
<sequence length="189" mass="20896">MAKKIRPETDRHTTPITRKMKLKAVRSQSIPCLCDIIFLTSIASYYAIIHASNGPVSKSSYAALSHTTLLFLVFSFQFCLRFKSKVSTKKSINLVMACLMCLGTLRFFISIIGFLLIFYTMTGLQINQTSAVFVAGGVLGIIYIVYVIVSIFFVMKTLDILRDNLGALKGEKYAVSTIQPASTLGRVDG</sequence>
<accession>G0NM18</accession>
<evidence type="ECO:0000256" key="1">
    <source>
        <dbReference type="SAM" id="Phobius"/>
    </source>
</evidence>
<gene>
    <name evidence="2" type="ORF">CAEBREN_01746</name>
</gene>
<feature type="transmembrane region" description="Helical" evidence="1">
    <location>
        <begin position="131"/>
        <end position="155"/>
    </location>
</feature>